<dbReference type="InterPro" id="IPR025721">
    <property type="entry name" value="Exosome_cplx_N_dom"/>
</dbReference>
<dbReference type="SUPFAM" id="SSF54791">
    <property type="entry name" value="Eukaryotic type KH-domain (KH-domain type I)"/>
    <property type="match status" value="1"/>
</dbReference>
<comment type="similarity">
    <text evidence="2">Belongs to the RRP4 family.</text>
</comment>
<dbReference type="SUPFAM" id="SSF110324">
    <property type="entry name" value="Ribosomal L27 protein-like"/>
    <property type="match status" value="1"/>
</dbReference>
<dbReference type="Proteomes" id="UP000799439">
    <property type="component" value="Unassembled WGS sequence"/>
</dbReference>
<dbReference type="GO" id="GO:0071034">
    <property type="term" value="P:CUT catabolic process"/>
    <property type="evidence" value="ECO:0007669"/>
    <property type="project" value="TreeGrafter"/>
</dbReference>
<dbReference type="AlphaFoldDB" id="A0A9P4MJ68"/>
<gene>
    <name evidence="9" type="ORF">K461DRAFT_276155</name>
</gene>
<dbReference type="PANTHER" id="PTHR21321:SF4">
    <property type="entry name" value="EXOSOME COMPLEX COMPONENT RRP4"/>
    <property type="match status" value="1"/>
</dbReference>
<keyword evidence="3" id="KW-0698">rRNA processing</keyword>
<dbReference type="InterPro" id="IPR048565">
    <property type="entry name" value="S1_RRP4"/>
</dbReference>
<dbReference type="Pfam" id="PF21266">
    <property type="entry name" value="S1_RRP4"/>
    <property type="match status" value="1"/>
</dbReference>
<dbReference type="GO" id="GO:0000176">
    <property type="term" value="C:nuclear exosome (RNase complex)"/>
    <property type="evidence" value="ECO:0007669"/>
    <property type="project" value="TreeGrafter"/>
</dbReference>
<sequence>MDLDLTTTLPTTILTPGAPLTSDSQFMRGHGTFLPSSSCPSISSSLLGTLTRTNKLLSITPLSARYVPEIGDLVVGRVTEVQSRRWKLDVCAAQAANLPLSSINLPGGALRRRTGVDELAMRAYFEEGDVLLAEVQSLFGDGSAALHARSLKYGKLRNGVLVDVGSRRAGAGAGAVKRSNRHVFELSTRAGEVEVLVGVNGFVYVCMPAKVGGGMKQGAGMGVGGEMGEEAARAMYSTQNDEIPATLRREIGRVASCVKVLAAEGVRVDEEAIRRCYDAACEAELSAEVEGVAEGGAYLGGERGRAVVRAALQAKG</sequence>
<comment type="caution">
    <text evidence="9">The sequence shown here is derived from an EMBL/GenBank/DDBJ whole genome shotgun (WGS) entry which is preliminary data.</text>
</comment>
<evidence type="ECO:0000256" key="3">
    <source>
        <dbReference type="ARBA" id="ARBA00022552"/>
    </source>
</evidence>
<evidence type="ECO:0000256" key="4">
    <source>
        <dbReference type="ARBA" id="ARBA00022835"/>
    </source>
</evidence>
<organism evidence="9 10">
    <name type="scientific">Myriangium duriaei CBS 260.36</name>
    <dbReference type="NCBI Taxonomy" id="1168546"/>
    <lineage>
        <taxon>Eukaryota</taxon>
        <taxon>Fungi</taxon>
        <taxon>Dikarya</taxon>
        <taxon>Ascomycota</taxon>
        <taxon>Pezizomycotina</taxon>
        <taxon>Dothideomycetes</taxon>
        <taxon>Dothideomycetidae</taxon>
        <taxon>Myriangiales</taxon>
        <taxon>Myriangiaceae</taxon>
        <taxon>Myriangium</taxon>
    </lineage>
</organism>
<evidence type="ECO:0000256" key="6">
    <source>
        <dbReference type="ARBA" id="ARBA00023242"/>
    </source>
</evidence>
<dbReference type="GO" id="GO:0071028">
    <property type="term" value="P:nuclear mRNA surveillance"/>
    <property type="evidence" value="ECO:0007669"/>
    <property type="project" value="UniProtKB-ARBA"/>
</dbReference>
<dbReference type="GO" id="GO:0034475">
    <property type="term" value="P:U4 snRNA 3'-end processing"/>
    <property type="evidence" value="ECO:0007669"/>
    <property type="project" value="TreeGrafter"/>
</dbReference>
<protein>
    <recommendedName>
        <fullName evidence="11">S1 motif domain-containing protein</fullName>
    </recommendedName>
</protein>
<dbReference type="InterPro" id="IPR036612">
    <property type="entry name" value="KH_dom_type_1_sf"/>
</dbReference>
<evidence type="ECO:0008006" key="11">
    <source>
        <dbReference type="Google" id="ProtNLM"/>
    </source>
</evidence>
<evidence type="ECO:0000256" key="2">
    <source>
        <dbReference type="ARBA" id="ARBA00009155"/>
    </source>
</evidence>
<evidence type="ECO:0000259" key="8">
    <source>
        <dbReference type="Pfam" id="PF21266"/>
    </source>
</evidence>
<accession>A0A9P4MJ68</accession>
<dbReference type="InterPro" id="IPR012340">
    <property type="entry name" value="NA-bd_OB-fold"/>
</dbReference>
<evidence type="ECO:0000259" key="7">
    <source>
        <dbReference type="Pfam" id="PF14382"/>
    </source>
</evidence>
<evidence type="ECO:0000256" key="1">
    <source>
        <dbReference type="ARBA" id="ARBA00004123"/>
    </source>
</evidence>
<evidence type="ECO:0000313" key="10">
    <source>
        <dbReference type="Proteomes" id="UP000799439"/>
    </source>
</evidence>
<evidence type="ECO:0000313" key="9">
    <source>
        <dbReference type="EMBL" id="KAF2154977.1"/>
    </source>
</evidence>
<keyword evidence="6" id="KW-0539">Nucleus</keyword>
<dbReference type="CDD" id="cd05789">
    <property type="entry name" value="S1_Rrp4"/>
    <property type="match status" value="1"/>
</dbReference>
<keyword evidence="5" id="KW-0694">RNA-binding</keyword>
<dbReference type="PANTHER" id="PTHR21321">
    <property type="entry name" value="PNAS-3 RELATED"/>
    <property type="match status" value="1"/>
</dbReference>
<comment type="subcellular location">
    <subcellularLocation>
        <location evidence="1">Nucleus</location>
    </subcellularLocation>
</comment>
<dbReference type="GO" id="GO:0000177">
    <property type="term" value="C:cytoplasmic exosome (RNase complex)"/>
    <property type="evidence" value="ECO:0007669"/>
    <property type="project" value="TreeGrafter"/>
</dbReference>
<feature type="domain" description="RRP4 S1" evidence="8">
    <location>
        <begin position="65"/>
        <end position="137"/>
    </location>
</feature>
<dbReference type="OrthoDB" id="1650at2759"/>
<feature type="domain" description="Exosome complex component N-terminal" evidence="7">
    <location>
        <begin position="14"/>
        <end position="53"/>
    </location>
</feature>
<proteinExistence type="inferred from homology"/>
<name>A0A9P4MJ68_9PEZI</name>
<dbReference type="GO" id="GO:0000467">
    <property type="term" value="P:exonucleolytic trimming to generate mature 3'-end of 5.8S rRNA from tricistronic rRNA transcript (SSU-rRNA, 5.8S rRNA, LSU-rRNA)"/>
    <property type="evidence" value="ECO:0007669"/>
    <property type="project" value="TreeGrafter"/>
</dbReference>
<dbReference type="GO" id="GO:0071038">
    <property type="term" value="P:TRAMP-dependent tRNA surveillance pathway"/>
    <property type="evidence" value="ECO:0007669"/>
    <property type="project" value="TreeGrafter"/>
</dbReference>
<keyword evidence="4" id="KW-0271">Exosome</keyword>
<dbReference type="InterPro" id="IPR026699">
    <property type="entry name" value="Exosome_RNA_bind1/RRP40/RRP4"/>
</dbReference>
<dbReference type="Pfam" id="PF14382">
    <property type="entry name" value="ECR1_N"/>
    <property type="match status" value="1"/>
</dbReference>
<dbReference type="EMBL" id="ML996083">
    <property type="protein sequence ID" value="KAF2154977.1"/>
    <property type="molecule type" value="Genomic_DNA"/>
</dbReference>
<dbReference type="GO" id="GO:0071035">
    <property type="term" value="P:nuclear polyadenylation-dependent rRNA catabolic process"/>
    <property type="evidence" value="ECO:0007669"/>
    <property type="project" value="TreeGrafter"/>
</dbReference>
<dbReference type="GO" id="GO:0071051">
    <property type="term" value="P:poly(A)-dependent snoRNA 3'-end processing"/>
    <property type="evidence" value="ECO:0007669"/>
    <property type="project" value="TreeGrafter"/>
</dbReference>
<dbReference type="Gene3D" id="2.40.50.140">
    <property type="entry name" value="Nucleic acid-binding proteins"/>
    <property type="match status" value="1"/>
</dbReference>
<dbReference type="FunFam" id="2.40.50.140:FF:000038">
    <property type="entry name" value="Exosome complex component RRP4"/>
    <property type="match status" value="1"/>
</dbReference>
<keyword evidence="10" id="KW-1185">Reference proteome</keyword>
<reference evidence="9" key="1">
    <citation type="journal article" date="2020" name="Stud. Mycol.">
        <title>101 Dothideomycetes genomes: a test case for predicting lifestyles and emergence of pathogens.</title>
        <authorList>
            <person name="Haridas S."/>
            <person name="Albert R."/>
            <person name="Binder M."/>
            <person name="Bloem J."/>
            <person name="Labutti K."/>
            <person name="Salamov A."/>
            <person name="Andreopoulos B."/>
            <person name="Baker S."/>
            <person name="Barry K."/>
            <person name="Bills G."/>
            <person name="Bluhm B."/>
            <person name="Cannon C."/>
            <person name="Castanera R."/>
            <person name="Culley D."/>
            <person name="Daum C."/>
            <person name="Ezra D."/>
            <person name="Gonzalez J."/>
            <person name="Henrissat B."/>
            <person name="Kuo A."/>
            <person name="Liang C."/>
            <person name="Lipzen A."/>
            <person name="Lutzoni F."/>
            <person name="Magnuson J."/>
            <person name="Mondo S."/>
            <person name="Nolan M."/>
            <person name="Ohm R."/>
            <person name="Pangilinan J."/>
            <person name="Park H.-J."/>
            <person name="Ramirez L."/>
            <person name="Alfaro M."/>
            <person name="Sun H."/>
            <person name="Tritt A."/>
            <person name="Yoshinaga Y."/>
            <person name="Zwiers L.-H."/>
            <person name="Turgeon B."/>
            <person name="Goodwin S."/>
            <person name="Spatafora J."/>
            <person name="Crous P."/>
            <person name="Grigoriev I."/>
        </authorList>
    </citation>
    <scope>NUCLEOTIDE SEQUENCE</scope>
    <source>
        <strain evidence="9">CBS 260.36</strain>
    </source>
</reference>
<dbReference type="SUPFAM" id="SSF50249">
    <property type="entry name" value="Nucleic acid-binding proteins"/>
    <property type="match status" value="1"/>
</dbReference>
<dbReference type="GO" id="GO:0003723">
    <property type="term" value="F:RNA binding"/>
    <property type="evidence" value="ECO:0007669"/>
    <property type="project" value="UniProtKB-KW"/>
</dbReference>
<evidence type="ECO:0000256" key="5">
    <source>
        <dbReference type="ARBA" id="ARBA00022884"/>
    </source>
</evidence>
<dbReference type="Gene3D" id="2.40.50.100">
    <property type="match status" value="1"/>
</dbReference>